<comment type="caution">
    <text evidence="2">The sequence shown here is derived from an EMBL/GenBank/DDBJ whole genome shotgun (WGS) entry which is preliminary data.</text>
</comment>
<organism evidence="2 3">
    <name type="scientific">Cerrena zonata</name>
    <dbReference type="NCBI Taxonomy" id="2478898"/>
    <lineage>
        <taxon>Eukaryota</taxon>
        <taxon>Fungi</taxon>
        <taxon>Dikarya</taxon>
        <taxon>Basidiomycota</taxon>
        <taxon>Agaricomycotina</taxon>
        <taxon>Agaricomycetes</taxon>
        <taxon>Polyporales</taxon>
        <taxon>Cerrenaceae</taxon>
        <taxon>Cerrena</taxon>
    </lineage>
</organism>
<dbReference type="SUPFAM" id="SSF51556">
    <property type="entry name" value="Metallo-dependent hydrolases"/>
    <property type="match status" value="1"/>
</dbReference>
<name>A0AAW0FCX6_9APHY</name>
<dbReference type="InterPro" id="IPR032466">
    <property type="entry name" value="Metal_Hydrolase"/>
</dbReference>
<evidence type="ECO:0000259" key="1">
    <source>
        <dbReference type="Pfam" id="PF04909"/>
    </source>
</evidence>
<dbReference type="Gene3D" id="3.20.20.140">
    <property type="entry name" value="Metal-dependent hydrolases"/>
    <property type="match status" value="1"/>
</dbReference>
<reference evidence="2 3" key="1">
    <citation type="submission" date="2022-09" db="EMBL/GenBank/DDBJ databases">
        <authorList>
            <person name="Palmer J.M."/>
        </authorList>
    </citation>
    <scope>NUCLEOTIDE SEQUENCE [LARGE SCALE GENOMIC DNA]</scope>
    <source>
        <strain evidence="2 3">DSM 7382</strain>
    </source>
</reference>
<keyword evidence="3" id="KW-1185">Reference proteome</keyword>
<dbReference type="PANTHER" id="PTHR43383:SF2">
    <property type="entry name" value="AMIDOHYDROLASE 2 FAMILY PROTEIN"/>
    <property type="match status" value="1"/>
</dbReference>
<gene>
    <name evidence="2" type="ORF">QCA50_020055</name>
</gene>
<dbReference type="EMBL" id="JASBNA010000099">
    <property type="protein sequence ID" value="KAK7676937.1"/>
    <property type="molecule type" value="Genomic_DNA"/>
</dbReference>
<proteinExistence type="predicted"/>
<feature type="domain" description="Amidohydrolase-related" evidence="1">
    <location>
        <begin position="240"/>
        <end position="401"/>
    </location>
</feature>
<evidence type="ECO:0000313" key="2">
    <source>
        <dbReference type="EMBL" id="KAK7676937.1"/>
    </source>
</evidence>
<accession>A0AAW0FCX6</accession>
<dbReference type="GO" id="GO:0016787">
    <property type="term" value="F:hydrolase activity"/>
    <property type="evidence" value="ECO:0007669"/>
    <property type="project" value="InterPro"/>
</dbReference>
<protein>
    <recommendedName>
        <fullName evidence="1">Amidohydrolase-related domain-containing protein</fullName>
    </recommendedName>
</protein>
<evidence type="ECO:0000313" key="3">
    <source>
        <dbReference type="Proteomes" id="UP001385951"/>
    </source>
</evidence>
<dbReference type="PANTHER" id="PTHR43383">
    <property type="entry name" value="NODULIN 6"/>
    <property type="match status" value="1"/>
</dbReference>
<dbReference type="Proteomes" id="UP001385951">
    <property type="component" value="Unassembled WGS sequence"/>
</dbReference>
<dbReference type="InterPro" id="IPR006680">
    <property type="entry name" value="Amidohydro-rel"/>
</dbReference>
<dbReference type="AlphaFoldDB" id="A0AAW0FCX6"/>
<sequence length="411" mass="45753">MSANNSELARVALTYPAIDNHAHPLLAEIYRDAYPFEGLISEASPGSGLSHDATTTLACYRATLQLAKLYGSNTEQWEEIKQIRSTVDYATLCRLCMQPTRIQCLLLDDGLGGVAQYAENYKWHDRLTSSPTKRIVRVEVFAENILRNVMDNVIEGGASVADRILMGKFTQTLQDGLRQCAADPEVVGFKSIACYRTGLDVNPNPDKHAMDKALVMTLLKYEVTKTIRLADKAVNDVIVTMALQIAGECGKPVQFHTGLGDSDITLSLSSPAVMQPLIKAYPQTKIVLLHSSYPFTREAGYLTSVYPNVYLDFGEIFPFLSADGQRSTVKQVLELCPTNKILWSTDGHWWPESFYLGTVQARQALFEVLSECVQRREMSESHAIDTVKRALFENANRIYNLGLVPYWPAGV</sequence>
<dbReference type="Pfam" id="PF04909">
    <property type="entry name" value="Amidohydro_2"/>
    <property type="match status" value="1"/>
</dbReference>